<feature type="region of interest" description="Disordered" evidence="1">
    <location>
        <begin position="1"/>
        <end position="35"/>
    </location>
</feature>
<accession>A0AAD3S3P1</accession>
<evidence type="ECO:0000313" key="2">
    <source>
        <dbReference type="EMBL" id="GMH03696.1"/>
    </source>
</evidence>
<proteinExistence type="predicted"/>
<comment type="caution">
    <text evidence="2">The sequence shown here is derived from an EMBL/GenBank/DDBJ whole genome shotgun (WGS) entry which is preliminary data.</text>
</comment>
<protein>
    <submittedName>
        <fullName evidence="2">Uncharacterized protein</fullName>
    </submittedName>
</protein>
<evidence type="ECO:0000313" key="3">
    <source>
        <dbReference type="Proteomes" id="UP001279734"/>
    </source>
</evidence>
<evidence type="ECO:0000256" key="1">
    <source>
        <dbReference type="SAM" id="MobiDB-lite"/>
    </source>
</evidence>
<sequence>MVGKLREASRTGNQSSHRTMARSEEKEQAFTTSDGAPLTAVQELLDSLEILQGPADKHPFLARRLDSRFRDYIGAIDKIEGGFPSPEEGGLLAAVQELLVSLEILQGPEDKHPFLGRRLDSRFRDYIGAIDKIEGGFVPFTPISAS</sequence>
<keyword evidence="3" id="KW-1185">Reference proteome</keyword>
<gene>
    <name evidence="2" type="ORF">Nepgr_005535</name>
</gene>
<organism evidence="2 3">
    <name type="scientific">Nepenthes gracilis</name>
    <name type="common">Slender pitcher plant</name>
    <dbReference type="NCBI Taxonomy" id="150966"/>
    <lineage>
        <taxon>Eukaryota</taxon>
        <taxon>Viridiplantae</taxon>
        <taxon>Streptophyta</taxon>
        <taxon>Embryophyta</taxon>
        <taxon>Tracheophyta</taxon>
        <taxon>Spermatophyta</taxon>
        <taxon>Magnoliopsida</taxon>
        <taxon>eudicotyledons</taxon>
        <taxon>Gunneridae</taxon>
        <taxon>Pentapetalae</taxon>
        <taxon>Caryophyllales</taxon>
        <taxon>Nepenthaceae</taxon>
        <taxon>Nepenthes</taxon>
    </lineage>
</organism>
<dbReference type="EMBL" id="BSYO01000004">
    <property type="protein sequence ID" value="GMH03696.1"/>
    <property type="molecule type" value="Genomic_DNA"/>
</dbReference>
<name>A0AAD3S3P1_NEPGR</name>
<reference evidence="2" key="1">
    <citation type="submission" date="2023-05" db="EMBL/GenBank/DDBJ databases">
        <title>Nepenthes gracilis genome sequencing.</title>
        <authorList>
            <person name="Fukushima K."/>
        </authorList>
    </citation>
    <scope>NUCLEOTIDE SEQUENCE</scope>
    <source>
        <strain evidence="2">SING2019-196</strain>
    </source>
</reference>
<dbReference type="Proteomes" id="UP001279734">
    <property type="component" value="Unassembled WGS sequence"/>
</dbReference>
<dbReference type="AlphaFoldDB" id="A0AAD3S3P1"/>